<accession>A0A2S9IML0</accession>
<comment type="caution">
    <text evidence="1">The sequence shown here is derived from an EMBL/GenBank/DDBJ whole genome shotgun (WGS) entry which is preliminary data.</text>
</comment>
<evidence type="ECO:0000313" key="2">
    <source>
        <dbReference type="Proteomes" id="UP000239434"/>
    </source>
</evidence>
<proteinExistence type="predicted"/>
<dbReference type="RefSeq" id="WP_105743705.1">
    <property type="nucleotide sequence ID" value="NZ_PVBR01000017.1"/>
</dbReference>
<gene>
    <name evidence="1" type="ORF">C5748_20010</name>
</gene>
<dbReference type="Proteomes" id="UP000239434">
    <property type="component" value="Unassembled WGS sequence"/>
</dbReference>
<keyword evidence="2" id="KW-1185">Reference proteome</keyword>
<sequence length="128" mass="14376">MNDTLRPLAVERQRLDRALTEAAKRADPVSRAQIEAFESALRLRRRGSLAHGASLRGEIDQLTMPEITDSGIFGTERTMRLLDHVIGAVLPRLDANEDVTSIAKAMLEEEIERRRDLQSRLDEEGGIE</sequence>
<name>A0A2S9IML0_9HYPH</name>
<evidence type="ECO:0000313" key="1">
    <source>
        <dbReference type="EMBL" id="PRD41747.1"/>
    </source>
</evidence>
<organism evidence="1 2">
    <name type="scientific">Phyllobacterium phragmitis</name>
    <dbReference type="NCBI Taxonomy" id="2670329"/>
    <lineage>
        <taxon>Bacteria</taxon>
        <taxon>Pseudomonadati</taxon>
        <taxon>Pseudomonadota</taxon>
        <taxon>Alphaproteobacteria</taxon>
        <taxon>Hyphomicrobiales</taxon>
        <taxon>Phyllobacteriaceae</taxon>
        <taxon>Phyllobacterium</taxon>
    </lineage>
</organism>
<protein>
    <submittedName>
        <fullName evidence="1">Uncharacterized protein</fullName>
    </submittedName>
</protein>
<reference evidence="1 2" key="1">
    <citation type="submission" date="2018-02" db="EMBL/GenBank/DDBJ databases">
        <title>The draft genome of Phyllobacterium sp. 1N-3.</title>
        <authorList>
            <person name="Liu L."/>
            <person name="Li L."/>
            <person name="Zhang X."/>
            <person name="Wang T."/>
            <person name="Liang L."/>
        </authorList>
    </citation>
    <scope>NUCLEOTIDE SEQUENCE [LARGE SCALE GENOMIC DNA]</scope>
    <source>
        <strain evidence="1 2">1N-3</strain>
    </source>
</reference>
<dbReference type="EMBL" id="PVBR01000017">
    <property type="protein sequence ID" value="PRD41747.1"/>
    <property type="molecule type" value="Genomic_DNA"/>
</dbReference>
<dbReference type="AlphaFoldDB" id="A0A2S9IML0"/>